<proteinExistence type="predicted"/>
<dbReference type="RefSeq" id="XP_013397003.1">
    <property type="nucleotide sequence ID" value="XM_013541549.1"/>
</dbReference>
<dbReference type="InterPro" id="IPR009097">
    <property type="entry name" value="Cyclic_Pdiesterase"/>
</dbReference>
<dbReference type="GeneID" id="106163852"/>
<dbReference type="InParanoid" id="A0A1S3IFS7"/>
<dbReference type="InterPro" id="IPR019510">
    <property type="entry name" value="AKAP7-like_phosphoesterase"/>
</dbReference>
<dbReference type="PANTHER" id="PTHR15934:SF2">
    <property type="entry name" value="A-KINASE ANCHOR PROTEIN 7-LIKE PHOSPHOESTERASE DOMAIN-CONTAINING PROTEIN"/>
    <property type="match status" value="1"/>
</dbReference>
<keyword evidence="3" id="KW-1185">Reference proteome</keyword>
<dbReference type="GO" id="GO:0005829">
    <property type="term" value="C:cytosol"/>
    <property type="evidence" value="ECO:0007669"/>
    <property type="project" value="TreeGrafter"/>
</dbReference>
<dbReference type="SUPFAM" id="SSF55144">
    <property type="entry name" value="LigT-like"/>
    <property type="match status" value="1"/>
</dbReference>
<evidence type="ECO:0000256" key="1">
    <source>
        <dbReference type="SAM" id="MobiDB-lite"/>
    </source>
</evidence>
<name>A0A1S3IFS7_LINAN</name>
<gene>
    <name evidence="4" type="primary">LOC106163852</name>
</gene>
<evidence type="ECO:0000313" key="4">
    <source>
        <dbReference type="RefSeq" id="XP_013397003.1"/>
    </source>
</evidence>
<dbReference type="OrthoDB" id="277832at2759"/>
<dbReference type="AlphaFoldDB" id="A0A1S3IFS7"/>
<dbReference type="GO" id="GO:0010738">
    <property type="term" value="P:regulation of protein kinase A signaling"/>
    <property type="evidence" value="ECO:0007669"/>
    <property type="project" value="TreeGrafter"/>
</dbReference>
<dbReference type="GO" id="GO:0034237">
    <property type="term" value="F:protein kinase A regulatory subunit binding"/>
    <property type="evidence" value="ECO:0007669"/>
    <property type="project" value="TreeGrafter"/>
</dbReference>
<evidence type="ECO:0000313" key="3">
    <source>
        <dbReference type="Proteomes" id="UP000085678"/>
    </source>
</evidence>
<feature type="domain" description="A-kinase anchor protein 7-like phosphoesterase" evidence="2">
    <location>
        <begin position="62"/>
        <end position="261"/>
    </location>
</feature>
<dbReference type="PANTHER" id="PTHR15934">
    <property type="entry name" value="RNA 2',3'-CYCLIC PHOSPHODIESTERASE"/>
    <property type="match status" value="1"/>
</dbReference>
<dbReference type="STRING" id="7574.A0A1S3IFS7"/>
<sequence>MHQHEEHEKCGQCVRHKQCAKPTFTPRYLLKRQAVSGSSDGGAGTASASKGSGEIPQQQPKPTHFVCIQMNNKKLQESLMKVEDDIVEKYKSNCKVDLSSIVKSPSAYHITLMAAKIENDKVLERAKEALDNCYETQLMKFENDPLTVKMQGIDDFSGEIVFAKVKPTPEKGILGEISKAVRATFKQASVKPFEDRPFIPHITILHLYPHMKYELGLRKIDPKCYEPYREMYFGQKKITSVQLCKMGRPKHEPYYEIAHEVFF</sequence>
<dbReference type="Proteomes" id="UP000085678">
    <property type="component" value="Unplaced"/>
</dbReference>
<protein>
    <submittedName>
        <fullName evidence="4">A-kinase anchor protein 7</fullName>
    </submittedName>
</protein>
<organism evidence="3 4">
    <name type="scientific">Lingula anatina</name>
    <name type="common">Brachiopod</name>
    <name type="synonym">Lingula unguis</name>
    <dbReference type="NCBI Taxonomy" id="7574"/>
    <lineage>
        <taxon>Eukaryota</taxon>
        <taxon>Metazoa</taxon>
        <taxon>Spiralia</taxon>
        <taxon>Lophotrochozoa</taxon>
        <taxon>Brachiopoda</taxon>
        <taxon>Linguliformea</taxon>
        <taxon>Lingulata</taxon>
        <taxon>Lingulida</taxon>
        <taxon>Linguloidea</taxon>
        <taxon>Lingulidae</taxon>
        <taxon>Lingula</taxon>
    </lineage>
</organism>
<evidence type="ECO:0000259" key="2">
    <source>
        <dbReference type="Pfam" id="PF10469"/>
    </source>
</evidence>
<dbReference type="KEGG" id="lak:106163852"/>
<feature type="region of interest" description="Disordered" evidence="1">
    <location>
        <begin position="35"/>
        <end position="60"/>
    </location>
</feature>
<reference evidence="4" key="1">
    <citation type="submission" date="2025-08" db="UniProtKB">
        <authorList>
            <consortium name="RefSeq"/>
        </authorList>
    </citation>
    <scope>IDENTIFICATION</scope>
    <source>
        <tissue evidence="4">Gonads</tissue>
    </source>
</reference>
<dbReference type="Gene3D" id="3.90.1140.10">
    <property type="entry name" value="Cyclic phosphodiesterase"/>
    <property type="match status" value="1"/>
</dbReference>
<accession>A0A1S3IFS7</accession>
<dbReference type="InterPro" id="IPR052641">
    <property type="entry name" value="AKAP7_isoform_gamma"/>
</dbReference>
<dbReference type="OMA" id="FRKICTD"/>
<dbReference type="Pfam" id="PF10469">
    <property type="entry name" value="AKAP7_NLS"/>
    <property type="match status" value="1"/>
</dbReference>